<dbReference type="InterPro" id="IPR036890">
    <property type="entry name" value="HATPase_C_sf"/>
</dbReference>
<dbReference type="Gene3D" id="3.30.565.10">
    <property type="entry name" value="Histidine kinase-like ATPase, C-terminal domain"/>
    <property type="match status" value="1"/>
</dbReference>
<dbReference type="RefSeq" id="WP_156737312.1">
    <property type="nucleotide sequence ID" value="NZ_CACRTC010000017.1"/>
</dbReference>
<dbReference type="Pfam" id="PF12833">
    <property type="entry name" value="HTH_18"/>
    <property type="match status" value="1"/>
</dbReference>
<dbReference type="CDD" id="cd17574">
    <property type="entry name" value="REC_OmpR"/>
    <property type="match status" value="1"/>
</dbReference>
<dbReference type="GO" id="GO:0003700">
    <property type="term" value="F:DNA-binding transcription factor activity"/>
    <property type="evidence" value="ECO:0007669"/>
    <property type="project" value="InterPro"/>
</dbReference>
<name>A0A6N2SHN4_BACUN</name>
<evidence type="ECO:0000256" key="11">
    <source>
        <dbReference type="ARBA" id="ARBA00023163"/>
    </source>
</evidence>
<keyword evidence="6 17" id="KW-0418">Kinase</keyword>
<dbReference type="FunFam" id="2.60.40.10:FF:000791">
    <property type="entry name" value="Two-component system sensor histidine kinase/response regulator"/>
    <property type="match status" value="1"/>
</dbReference>
<dbReference type="Gene3D" id="1.10.287.130">
    <property type="match status" value="1"/>
</dbReference>
<dbReference type="CDD" id="cd00146">
    <property type="entry name" value="PKD"/>
    <property type="match status" value="1"/>
</dbReference>
<evidence type="ECO:0000313" key="17">
    <source>
        <dbReference type="EMBL" id="VYS93223.1"/>
    </source>
</evidence>
<dbReference type="FunFam" id="3.30.565.10:FF:000037">
    <property type="entry name" value="Hybrid sensor histidine kinase/response regulator"/>
    <property type="match status" value="1"/>
</dbReference>
<dbReference type="Pfam" id="PF07494">
    <property type="entry name" value="Reg_prop"/>
    <property type="match status" value="5"/>
</dbReference>
<dbReference type="InterPro" id="IPR003661">
    <property type="entry name" value="HisK_dim/P_dom"/>
</dbReference>
<dbReference type="Pfam" id="PF00072">
    <property type="entry name" value="Response_reg"/>
    <property type="match status" value="1"/>
</dbReference>
<evidence type="ECO:0000259" key="15">
    <source>
        <dbReference type="PROSITE" id="PS50109"/>
    </source>
</evidence>
<dbReference type="Pfam" id="PF07495">
    <property type="entry name" value="Y_Y_Y"/>
    <property type="match status" value="1"/>
</dbReference>
<keyword evidence="11" id="KW-0804">Transcription</keyword>
<dbReference type="PROSITE" id="PS50110">
    <property type="entry name" value="RESPONSE_REGULATORY"/>
    <property type="match status" value="1"/>
</dbReference>
<dbReference type="InterPro" id="IPR001789">
    <property type="entry name" value="Sig_transdc_resp-reg_receiver"/>
</dbReference>
<accession>A0A6N2SHN4</accession>
<keyword evidence="13" id="KW-0812">Transmembrane</keyword>
<dbReference type="PROSITE" id="PS00041">
    <property type="entry name" value="HTH_ARAC_FAMILY_1"/>
    <property type="match status" value="1"/>
</dbReference>
<gene>
    <name evidence="17" type="primary">todS_2</name>
    <name evidence="17" type="ORF">BULFYP32_01172</name>
</gene>
<dbReference type="GO" id="GO:0000155">
    <property type="term" value="F:phosphorelay sensor kinase activity"/>
    <property type="evidence" value="ECO:0007669"/>
    <property type="project" value="InterPro"/>
</dbReference>
<dbReference type="InterPro" id="IPR018060">
    <property type="entry name" value="HTH_AraC"/>
</dbReference>
<dbReference type="InterPro" id="IPR013783">
    <property type="entry name" value="Ig-like_fold"/>
</dbReference>
<dbReference type="SMART" id="SM00388">
    <property type="entry name" value="HisKA"/>
    <property type="match status" value="1"/>
</dbReference>
<evidence type="ECO:0000256" key="3">
    <source>
        <dbReference type="ARBA" id="ARBA00022553"/>
    </source>
</evidence>
<keyword evidence="8" id="KW-0902">Two-component regulatory system</keyword>
<dbReference type="PROSITE" id="PS01124">
    <property type="entry name" value="HTH_ARAC_FAMILY_2"/>
    <property type="match status" value="1"/>
</dbReference>
<dbReference type="Gene3D" id="1.10.10.60">
    <property type="entry name" value="Homeodomain-like"/>
    <property type="match status" value="1"/>
</dbReference>
<evidence type="ECO:0000256" key="1">
    <source>
        <dbReference type="ARBA" id="ARBA00000085"/>
    </source>
</evidence>
<dbReference type="InterPro" id="IPR015943">
    <property type="entry name" value="WD40/YVTN_repeat-like_dom_sf"/>
</dbReference>
<dbReference type="PANTHER" id="PTHR43547:SF2">
    <property type="entry name" value="HYBRID SIGNAL TRANSDUCTION HISTIDINE KINASE C"/>
    <property type="match status" value="1"/>
</dbReference>
<dbReference type="Gene3D" id="2.60.40.10">
    <property type="entry name" value="Immunoglobulins"/>
    <property type="match status" value="1"/>
</dbReference>
<dbReference type="Gene3D" id="2.130.10.10">
    <property type="entry name" value="YVTN repeat-like/Quinoprotein amine dehydrogenase"/>
    <property type="match status" value="2"/>
</dbReference>
<comment type="catalytic activity">
    <reaction evidence="1">
        <text>ATP + protein L-histidine = ADP + protein N-phospho-L-histidine.</text>
        <dbReference type="EC" id="2.7.13.3"/>
    </reaction>
</comment>
<dbReference type="SUPFAM" id="SSF63829">
    <property type="entry name" value="Calcium-dependent phosphotriesterase"/>
    <property type="match status" value="3"/>
</dbReference>
<dbReference type="GO" id="GO:0043565">
    <property type="term" value="F:sequence-specific DNA binding"/>
    <property type="evidence" value="ECO:0007669"/>
    <property type="project" value="InterPro"/>
</dbReference>
<dbReference type="SMART" id="SM00342">
    <property type="entry name" value="HTH_ARAC"/>
    <property type="match status" value="1"/>
</dbReference>
<evidence type="ECO:0000256" key="2">
    <source>
        <dbReference type="ARBA" id="ARBA00012438"/>
    </source>
</evidence>
<evidence type="ECO:0000256" key="5">
    <source>
        <dbReference type="ARBA" id="ARBA00022741"/>
    </source>
</evidence>
<evidence type="ECO:0000256" key="10">
    <source>
        <dbReference type="ARBA" id="ARBA00023125"/>
    </source>
</evidence>
<dbReference type="CDD" id="cd00075">
    <property type="entry name" value="HATPase"/>
    <property type="match status" value="1"/>
</dbReference>
<dbReference type="SUPFAM" id="SSF46689">
    <property type="entry name" value="Homeodomain-like"/>
    <property type="match status" value="1"/>
</dbReference>
<organism evidence="17">
    <name type="scientific">Bacteroides uniformis</name>
    <dbReference type="NCBI Taxonomy" id="820"/>
    <lineage>
        <taxon>Bacteria</taxon>
        <taxon>Pseudomonadati</taxon>
        <taxon>Bacteroidota</taxon>
        <taxon>Bacteroidia</taxon>
        <taxon>Bacteroidales</taxon>
        <taxon>Bacteroidaceae</taxon>
        <taxon>Bacteroides</taxon>
    </lineage>
</organism>
<sequence length="1411" mass="159685">MKNQGSRLNYLTITILLVSLFFPLLTNSAWSTVKVAQSASAPTFITPSVLSSLPNKSVQSIYQDCDGFLWICTRSGLFLYDGHTLTTYKSNLFSPDLLTSNSIMCVAEDSLHRLWIGTANGVNRLDKRTGKVRKFTTEEVNTNVVSQILITRGGRILIGSDNGLFEYQESKDCFVHYTEDNTDGRFPDTPIKSLMQDHRGDLWIGTQNAGLYRYDAENNRLIDYPQMNLQNSAHLVFEDSQHRIWIGAWDIGVQLLHHPYDMERVSWTTYSHNAHDPYSVSDNLIYSLAEDPNTHSLWVGTRSGLSVLPLNSDGVFHNYYAGFTDQSISGSEVATLLADRQGLMWIGMLGGGINCVNTHQPNFILHRLEKVKERFKSNAVRSMLIDRKGRLWVTISTTGFGVIDPATGQFTHYTELGEPELQLVTSSVVQLSQIQSTGNIIVCVFNNGGAFEFDPYAPRGQRLKRVYDNSYFKDASVYDVCEDADGNFWFATHSGITIVPKNNKSQTIRLDSVPCSHDCSDVHTLDAYSINAIVRGTDGEMWAATPGGGILRITGQGADWRQYHVKVYTSENGRICNNFINCIFRDSLGRIWAGTEGGGLALFNRTEDRFRPVHLAWNLPGDAIVSIIEDNSGILWLGSNAGLIRLSVADDAENALFRLFTAADGLQDNIFNRNAAAISPDGELFFGGHCGYNSFRPTEITLQEKPVQFAVTNIQIFDHSWAQLTPDERAGVSLWVPTFTDHITLNHKQNNFTFEFSALDFIYPNGNRYAYKLDGFQHDWVYTDASKRLAFYNNLKPGNYTFHLRASNANGVWNNEPRLIQVTILPPPWLTWWAYLIYISIAATISYFIFRTVRNRILLTQTLHRREMEKQTAEELNHAKLQFFTNITHELLTPLAIISASVDELKANAPGHDKQYEVMTANVKRLIKLLQQILEFRKAETGNLKLRVSNADLIQFVRTNIESFRPLMKRKDMEINFVCNIPIFFAYFDPDKLDKILYNLLSNAAKYNQKGEIVTVCLSMEDDGKARLEVADNGPGISKTAQKDLFKRFYEGDYRKFKTIGTGIGLSLTRELVLLHHGVIEVESDEGKGTRFIILLPTQREDYRAEEVDITGVQATETSYTAPDSPAETVRISPKMTEESGAAPQTVDTEAPHYSLLLVEDNEELLALMVKLLQPYYRVFTAIDGAKAQEVLKHEDISLIVSDVMMPIMDGIELCRYVKNTFETSHIPIILLTAKTQEEDRVEAYQSGADAFITKPFELPVLHARIDNLLRLRERHGHDFTKQLVFEAKELDYTSLDEEFLQRAIDCVNRHLDNSNFDLNIFIDELHVSRSTSARKLKSLTGQTFVAFVRNLRMKAAVNLLEEKKDISISELAYAVGYSDPRYFSTTFKKEFGVLPSEYLEKKKTTTITDR</sequence>
<dbReference type="CDD" id="cd00082">
    <property type="entry name" value="HisKA"/>
    <property type="match status" value="1"/>
</dbReference>
<protein>
    <recommendedName>
        <fullName evidence="2">histidine kinase</fullName>
        <ecNumber evidence="2">2.7.13.3</ecNumber>
    </recommendedName>
</protein>
<feature type="domain" description="Histidine kinase" evidence="15">
    <location>
        <begin position="886"/>
        <end position="1100"/>
    </location>
</feature>
<keyword evidence="4 17" id="KW-0808">Transferase</keyword>
<feature type="transmembrane region" description="Helical" evidence="13">
    <location>
        <begin position="829"/>
        <end position="850"/>
    </location>
</feature>
<dbReference type="SMART" id="SM00448">
    <property type="entry name" value="REC"/>
    <property type="match status" value="1"/>
</dbReference>
<reference evidence="17" key="1">
    <citation type="submission" date="2019-11" db="EMBL/GenBank/DDBJ databases">
        <authorList>
            <person name="Feng L."/>
        </authorList>
    </citation>
    <scope>NUCLEOTIDE SEQUENCE</scope>
    <source>
        <strain evidence="17">BuniformisLFYP32</strain>
    </source>
</reference>
<dbReference type="GO" id="GO:0005524">
    <property type="term" value="F:ATP binding"/>
    <property type="evidence" value="ECO:0007669"/>
    <property type="project" value="UniProtKB-KW"/>
</dbReference>
<dbReference type="InterPro" id="IPR011123">
    <property type="entry name" value="Y_Y_Y"/>
</dbReference>
<dbReference type="InterPro" id="IPR036097">
    <property type="entry name" value="HisK_dim/P_sf"/>
</dbReference>
<dbReference type="PROSITE" id="PS50109">
    <property type="entry name" value="HIS_KIN"/>
    <property type="match status" value="1"/>
</dbReference>
<dbReference type="Pfam" id="PF00512">
    <property type="entry name" value="HisKA"/>
    <property type="match status" value="1"/>
</dbReference>
<dbReference type="EC" id="2.7.13.3" evidence="2"/>
<dbReference type="SUPFAM" id="SSF47384">
    <property type="entry name" value="Homodimeric domain of signal transducing histidine kinase"/>
    <property type="match status" value="1"/>
</dbReference>
<evidence type="ECO:0000259" key="16">
    <source>
        <dbReference type="PROSITE" id="PS50110"/>
    </source>
</evidence>
<keyword evidence="10" id="KW-0238">DNA-binding</keyword>
<dbReference type="InterPro" id="IPR009057">
    <property type="entry name" value="Homeodomain-like_sf"/>
</dbReference>
<evidence type="ECO:0000256" key="12">
    <source>
        <dbReference type="PROSITE-ProRule" id="PRU00169"/>
    </source>
</evidence>
<dbReference type="InterPro" id="IPR011006">
    <property type="entry name" value="CheY-like_superfamily"/>
</dbReference>
<dbReference type="SUPFAM" id="SSF52172">
    <property type="entry name" value="CheY-like"/>
    <property type="match status" value="1"/>
</dbReference>
<feature type="domain" description="HTH araC/xylS-type" evidence="14">
    <location>
        <begin position="1302"/>
        <end position="1402"/>
    </location>
</feature>
<dbReference type="PRINTS" id="PR00344">
    <property type="entry name" value="BCTRLSENSOR"/>
</dbReference>
<dbReference type="PANTHER" id="PTHR43547">
    <property type="entry name" value="TWO-COMPONENT HISTIDINE KINASE"/>
    <property type="match status" value="1"/>
</dbReference>
<dbReference type="SUPFAM" id="SSF55874">
    <property type="entry name" value="ATPase domain of HSP90 chaperone/DNA topoisomerase II/histidine kinase"/>
    <property type="match status" value="1"/>
</dbReference>
<evidence type="ECO:0000256" key="7">
    <source>
        <dbReference type="ARBA" id="ARBA00022840"/>
    </source>
</evidence>
<evidence type="ECO:0000256" key="4">
    <source>
        <dbReference type="ARBA" id="ARBA00022679"/>
    </source>
</evidence>
<dbReference type="EMBL" id="CACRTC010000017">
    <property type="protein sequence ID" value="VYS93223.1"/>
    <property type="molecule type" value="Genomic_DNA"/>
</dbReference>
<evidence type="ECO:0000256" key="13">
    <source>
        <dbReference type="SAM" id="Phobius"/>
    </source>
</evidence>
<dbReference type="InterPro" id="IPR004358">
    <property type="entry name" value="Sig_transdc_His_kin-like_C"/>
</dbReference>
<dbReference type="InterPro" id="IPR005467">
    <property type="entry name" value="His_kinase_dom"/>
</dbReference>
<dbReference type="SMART" id="SM00387">
    <property type="entry name" value="HATPase_c"/>
    <property type="match status" value="1"/>
</dbReference>
<feature type="domain" description="Response regulatory" evidence="16">
    <location>
        <begin position="1155"/>
        <end position="1270"/>
    </location>
</feature>
<keyword evidence="3 12" id="KW-0597">Phosphoprotein</keyword>
<dbReference type="InterPro" id="IPR003594">
    <property type="entry name" value="HATPase_dom"/>
</dbReference>
<evidence type="ECO:0000256" key="6">
    <source>
        <dbReference type="ARBA" id="ARBA00022777"/>
    </source>
</evidence>
<keyword evidence="13" id="KW-0472">Membrane</keyword>
<dbReference type="InterPro" id="IPR011110">
    <property type="entry name" value="Reg_prop"/>
</dbReference>
<keyword evidence="9" id="KW-0805">Transcription regulation</keyword>
<keyword evidence="13" id="KW-1133">Transmembrane helix</keyword>
<dbReference type="Gene3D" id="3.40.50.2300">
    <property type="match status" value="1"/>
</dbReference>
<evidence type="ECO:0000256" key="9">
    <source>
        <dbReference type="ARBA" id="ARBA00023015"/>
    </source>
</evidence>
<dbReference type="InterPro" id="IPR018062">
    <property type="entry name" value="HTH_AraC-typ_CS"/>
</dbReference>
<feature type="modified residue" description="4-aspartylphosphate" evidence="12">
    <location>
        <position position="1203"/>
    </location>
</feature>
<keyword evidence="5" id="KW-0547">Nucleotide-binding</keyword>
<evidence type="ECO:0000259" key="14">
    <source>
        <dbReference type="PROSITE" id="PS01124"/>
    </source>
</evidence>
<evidence type="ECO:0000256" key="8">
    <source>
        <dbReference type="ARBA" id="ARBA00023012"/>
    </source>
</evidence>
<dbReference type="Pfam" id="PF02518">
    <property type="entry name" value="HATPase_c"/>
    <property type="match status" value="1"/>
</dbReference>
<proteinExistence type="predicted"/>
<keyword evidence="7" id="KW-0067">ATP-binding</keyword>